<keyword evidence="7" id="KW-0238">DNA-binding</keyword>
<protein>
    <recommendedName>
        <fullName evidence="2">Stage 0 sporulation protein A homolog</fullName>
    </recommendedName>
</protein>
<dbReference type="GO" id="GO:0043565">
    <property type="term" value="F:sequence-specific DNA binding"/>
    <property type="evidence" value="ECO:0007669"/>
    <property type="project" value="InterPro"/>
</dbReference>
<dbReference type="SMART" id="SM00448">
    <property type="entry name" value="REC"/>
    <property type="match status" value="1"/>
</dbReference>
<feature type="domain" description="HTH araC/xylS-type" evidence="11">
    <location>
        <begin position="434"/>
        <end position="533"/>
    </location>
</feature>
<comment type="subcellular location">
    <subcellularLocation>
        <location evidence="1">Cytoplasm</location>
    </subcellularLocation>
</comment>
<dbReference type="InterPro" id="IPR009057">
    <property type="entry name" value="Homeodomain-like_sf"/>
</dbReference>
<dbReference type="Proteomes" id="UP000245845">
    <property type="component" value="Unassembled WGS sequence"/>
</dbReference>
<evidence type="ECO:0000259" key="11">
    <source>
        <dbReference type="PROSITE" id="PS01124"/>
    </source>
</evidence>
<dbReference type="InterPro" id="IPR011006">
    <property type="entry name" value="CheY-like_superfamily"/>
</dbReference>
<dbReference type="Pfam" id="PF17853">
    <property type="entry name" value="GGDEF_2"/>
    <property type="match status" value="1"/>
</dbReference>
<dbReference type="InterPro" id="IPR041522">
    <property type="entry name" value="CdaR_GGDEF"/>
</dbReference>
<dbReference type="PROSITE" id="PS01124">
    <property type="entry name" value="HTH_ARAC_FAMILY_2"/>
    <property type="match status" value="1"/>
</dbReference>
<evidence type="ECO:0000259" key="12">
    <source>
        <dbReference type="PROSITE" id="PS50110"/>
    </source>
</evidence>
<dbReference type="GO" id="GO:0003700">
    <property type="term" value="F:DNA-binding transcription factor activity"/>
    <property type="evidence" value="ECO:0007669"/>
    <property type="project" value="InterPro"/>
</dbReference>
<gene>
    <name evidence="13" type="ORF">A8806_10671</name>
</gene>
<organism evidence="13 14">
    <name type="scientific">Faecalicatena orotica</name>
    <dbReference type="NCBI Taxonomy" id="1544"/>
    <lineage>
        <taxon>Bacteria</taxon>
        <taxon>Bacillati</taxon>
        <taxon>Bacillota</taxon>
        <taxon>Clostridia</taxon>
        <taxon>Lachnospirales</taxon>
        <taxon>Lachnospiraceae</taxon>
        <taxon>Faecalicatena</taxon>
    </lineage>
</organism>
<dbReference type="InterPro" id="IPR051552">
    <property type="entry name" value="HptR"/>
</dbReference>
<dbReference type="PROSITE" id="PS50110">
    <property type="entry name" value="RESPONSE_REGULATORY"/>
    <property type="match status" value="1"/>
</dbReference>
<keyword evidence="3" id="KW-0963">Cytoplasm</keyword>
<keyword evidence="6" id="KW-0805">Transcription regulation</keyword>
<evidence type="ECO:0000256" key="3">
    <source>
        <dbReference type="ARBA" id="ARBA00022490"/>
    </source>
</evidence>
<evidence type="ECO:0000256" key="10">
    <source>
        <dbReference type="PROSITE-ProRule" id="PRU00169"/>
    </source>
</evidence>
<dbReference type="EMBL" id="QGDL01000006">
    <property type="protein sequence ID" value="PWJ29334.1"/>
    <property type="molecule type" value="Genomic_DNA"/>
</dbReference>
<keyword evidence="5" id="KW-0902">Two-component regulatory system</keyword>
<feature type="domain" description="Response regulatory" evidence="12">
    <location>
        <begin position="3"/>
        <end position="120"/>
    </location>
</feature>
<accession>A0A2Y9BE87</accession>
<comment type="caution">
    <text evidence="13">The sequence shown here is derived from an EMBL/GenBank/DDBJ whole genome shotgun (WGS) entry which is preliminary data.</text>
</comment>
<evidence type="ECO:0000256" key="9">
    <source>
        <dbReference type="ARBA" id="ARBA00024867"/>
    </source>
</evidence>
<dbReference type="SUPFAM" id="SSF52172">
    <property type="entry name" value="CheY-like"/>
    <property type="match status" value="1"/>
</dbReference>
<dbReference type="CDD" id="cd17536">
    <property type="entry name" value="REC_YesN-like"/>
    <property type="match status" value="1"/>
</dbReference>
<comment type="function">
    <text evidence="9">May play the central regulatory role in sporulation. It may be an element of the effector pathway responsible for the activation of sporulation genes in response to nutritional stress. Spo0A may act in concert with spo0H (a sigma factor) to control the expression of some genes that are critical to the sporulation process.</text>
</comment>
<evidence type="ECO:0000313" key="13">
    <source>
        <dbReference type="EMBL" id="PWJ29334.1"/>
    </source>
</evidence>
<evidence type="ECO:0000256" key="8">
    <source>
        <dbReference type="ARBA" id="ARBA00023163"/>
    </source>
</evidence>
<reference evidence="13 14" key="1">
    <citation type="submission" date="2018-05" db="EMBL/GenBank/DDBJ databases">
        <title>The Hungate 1000. A catalogue of reference genomes from the rumen microbiome.</title>
        <authorList>
            <person name="Kelly W."/>
        </authorList>
    </citation>
    <scope>NUCLEOTIDE SEQUENCE [LARGE SCALE GENOMIC DNA]</scope>
    <source>
        <strain evidence="13 14">NLAE-zl-C242</strain>
    </source>
</reference>
<dbReference type="GO" id="GO:0000160">
    <property type="term" value="P:phosphorelay signal transduction system"/>
    <property type="evidence" value="ECO:0007669"/>
    <property type="project" value="UniProtKB-KW"/>
</dbReference>
<dbReference type="InterPro" id="IPR001789">
    <property type="entry name" value="Sig_transdc_resp-reg_receiver"/>
</dbReference>
<dbReference type="Gene3D" id="1.10.10.60">
    <property type="entry name" value="Homeodomain-like"/>
    <property type="match status" value="2"/>
</dbReference>
<evidence type="ECO:0000256" key="1">
    <source>
        <dbReference type="ARBA" id="ARBA00004496"/>
    </source>
</evidence>
<keyword evidence="14" id="KW-1185">Reference proteome</keyword>
<evidence type="ECO:0000256" key="6">
    <source>
        <dbReference type="ARBA" id="ARBA00023015"/>
    </source>
</evidence>
<dbReference type="GO" id="GO:0005737">
    <property type="term" value="C:cytoplasm"/>
    <property type="evidence" value="ECO:0007669"/>
    <property type="project" value="UniProtKB-SubCell"/>
</dbReference>
<evidence type="ECO:0000256" key="5">
    <source>
        <dbReference type="ARBA" id="ARBA00023012"/>
    </source>
</evidence>
<sequence>MYKVLLVDDEILVREAISAKIEWNKLGFELAKDCENGKDAIEFMKENPVDVVLTDICMPYIDGMGLSKFVYENFPQTTIIIFSGYSDFEYAKMAIQYKVAEYILKPVTAKELSEVLVRIKEKLDSERQQEQKMDELTKVYHSYTKNESLIISRTLSRLVKGTQEVETSLKELEEFGISVEGDSYRVAAVDIDVYSDLYEVDDELKKESALMSFVVENISSEIVGNHKAGLAYRDSDNRVCLLFHTNKPKEFAAEAVKICSEIKETVYDTMKLSISMGIGKYVNSLDELYKSYDSAAEMLKYRYTKGGGVIFDCEKEVMAGNPMELEQDFKDIASALRSKDEKTLTDTINHIESWMKTGYVRRNKCVAYLHQVLRIIYETVLETEENFQLDDSEISNITDARSIEKAVGLIRDYAARGLEAALAAGQSSGERQAVMAIDYLKENYSNPDLSLNHICEYLNISTSRFSSIFKETTGKTFTEVLTNIRMERAKQLLRQTSLKNYEIAEKVGFSDPHYFSIAFKKMTGKTPKEYAREN</sequence>
<proteinExistence type="predicted"/>
<dbReference type="Gene3D" id="3.40.50.2300">
    <property type="match status" value="1"/>
</dbReference>
<dbReference type="AlphaFoldDB" id="A0A2Y9BE87"/>
<dbReference type="RefSeq" id="WP_181368661.1">
    <property type="nucleotide sequence ID" value="NZ_BAAACK010000026.1"/>
</dbReference>
<keyword evidence="4 10" id="KW-0597">Phosphoprotein</keyword>
<evidence type="ECO:0000256" key="4">
    <source>
        <dbReference type="ARBA" id="ARBA00022553"/>
    </source>
</evidence>
<evidence type="ECO:0000256" key="2">
    <source>
        <dbReference type="ARBA" id="ARBA00018672"/>
    </source>
</evidence>
<dbReference type="Pfam" id="PF00072">
    <property type="entry name" value="Response_reg"/>
    <property type="match status" value="1"/>
</dbReference>
<dbReference type="InterPro" id="IPR018060">
    <property type="entry name" value="HTH_AraC"/>
</dbReference>
<feature type="modified residue" description="4-aspartylphosphate" evidence="10">
    <location>
        <position position="55"/>
    </location>
</feature>
<name>A0A2Y9BE87_9FIRM</name>
<dbReference type="SUPFAM" id="SSF46689">
    <property type="entry name" value="Homeodomain-like"/>
    <property type="match status" value="2"/>
</dbReference>
<dbReference type="PANTHER" id="PTHR42713">
    <property type="entry name" value="HISTIDINE KINASE-RELATED"/>
    <property type="match status" value="1"/>
</dbReference>
<dbReference type="PANTHER" id="PTHR42713:SF3">
    <property type="entry name" value="TRANSCRIPTIONAL REGULATORY PROTEIN HPTR"/>
    <property type="match status" value="1"/>
</dbReference>
<keyword evidence="8" id="KW-0804">Transcription</keyword>
<evidence type="ECO:0000313" key="14">
    <source>
        <dbReference type="Proteomes" id="UP000245845"/>
    </source>
</evidence>
<dbReference type="Pfam" id="PF12833">
    <property type="entry name" value="HTH_18"/>
    <property type="match status" value="1"/>
</dbReference>
<dbReference type="SMART" id="SM00342">
    <property type="entry name" value="HTH_ARAC"/>
    <property type="match status" value="1"/>
</dbReference>
<evidence type="ECO:0000256" key="7">
    <source>
        <dbReference type="ARBA" id="ARBA00023125"/>
    </source>
</evidence>